<evidence type="ECO:0000313" key="1">
    <source>
        <dbReference type="EMBL" id="EHC30986.1"/>
    </source>
</evidence>
<comment type="caution">
    <text evidence="1">The sequence shown here is derived from an EMBL/GenBank/DDBJ whole genome shotgun (WGS) entry which is preliminary data.</text>
</comment>
<dbReference type="Proteomes" id="UP000004642">
    <property type="component" value="Unassembled WGS sequence"/>
</dbReference>
<dbReference type="EMBL" id="AFCJ01002244">
    <property type="protein sequence ID" value="EHC30986.1"/>
    <property type="molecule type" value="Genomic_DNA"/>
</dbReference>
<protein>
    <submittedName>
        <fullName evidence="1">Putative GST-like protein yibF</fullName>
    </submittedName>
</protein>
<feature type="non-terminal residue" evidence="1">
    <location>
        <position position="1"/>
    </location>
</feature>
<dbReference type="AlphaFoldDB" id="G5LVC2"/>
<reference evidence="1 2" key="1">
    <citation type="journal article" date="2011" name="BMC Genomics">
        <title>Genome sequencing reveals diversification of virulence factor content and possible host adaptation in distinct subpopulations of Salmonella enterica.</title>
        <authorList>
            <person name="den Bakker H.C."/>
            <person name="Moreno Switt A.I."/>
            <person name="Govoni G."/>
            <person name="Cummings C.A."/>
            <person name="Ranieri M.L."/>
            <person name="Degoricija L."/>
            <person name="Hoelzer K."/>
            <person name="Rodriguez-Rivera L.D."/>
            <person name="Brown S."/>
            <person name="Bolchacova E."/>
            <person name="Furtado M.R."/>
            <person name="Wiedmann M."/>
        </authorList>
    </citation>
    <scope>NUCLEOTIDE SEQUENCE [LARGE SCALE GENOMIC DNA]</scope>
    <source>
        <strain evidence="1 2">R6-377</strain>
    </source>
</reference>
<evidence type="ECO:0000313" key="2">
    <source>
        <dbReference type="Proteomes" id="UP000004642"/>
    </source>
</evidence>
<name>G5LVC2_SALET</name>
<accession>G5LVC2</accession>
<organism evidence="1 2">
    <name type="scientific">Salmonella enterica subsp. enterica serovar Alachua str. R6-377</name>
    <dbReference type="NCBI Taxonomy" id="913241"/>
    <lineage>
        <taxon>Bacteria</taxon>
        <taxon>Pseudomonadati</taxon>
        <taxon>Pseudomonadota</taxon>
        <taxon>Gammaproteobacteria</taxon>
        <taxon>Enterobacterales</taxon>
        <taxon>Enterobacteriaceae</taxon>
        <taxon>Salmonella</taxon>
    </lineage>
</organism>
<gene>
    <name evidence="1" type="ORF">LTSEALA_5233</name>
</gene>
<sequence length="42" mass="4637">DTVNLATIAIAPGWCVSRPHLVKLVETLFQRESFARTEAPKA</sequence>
<proteinExistence type="predicted"/>